<reference evidence="2" key="1">
    <citation type="submission" date="2017-04" db="EMBL/GenBank/DDBJ databases">
        <title>Population genomics of picophytoplankton unveils novel chromosome hypervariability.</title>
        <authorList>
            <consortium name="DOE Joint Genome Institute"/>
            <person name="Blanc-Mathieu R."/>
            <person name="Krasovec M."/>
            <person name="Hebrard M."/>
            <person name="Yau S."/>
            <person name="Desgranges E."/>
            <person name="Martin J."/>
            <person name="Schackwitz W."/>
            <person name="Kuo A."/>
            <person name="Salin G."/>
            <person name="Donnadieu C."/>
            <person name="Desdevises Y."/>
            <person name="Sanchez-Ferandin S."/>
            <person name="Moreau H."/>
            <person name="Rivals E."/>
            <person name="Grigoriev I.V."/>
            <person name="Grimsley N."/>
            <person name="Eyre-Walker A."/>
            <person name="Piganeau G."/>
        </authorList>
    </citation>
    <scope>NUCLEOTIDE SEQUENCE [LARGE SCALE GENOMIC DNA]</scope>
    <source>
        <strain evidence="2">RCC 1115</strain>
    </source>
</reference>
<name>A0A1Y5I6S7_OSTTA</name>
<evidence type="ECO:0000256" key="1">
    <source>
        <dbReference type="SAM" id="Phobius"/>
    </source>
</evidence>
<proteinExistence type="predicted"/>
<keyword evidence="1" id="KW-0472">Membrane</keyword>
<dbReference type="SUPFAM" id="SSF53448">
    <property type="entry name" value="Nucleotide-diphospho-sugar transferases"/>
    <property type="match status" value="1"/>
</dbReference>
<feature type="transmembrane region" description="Helical" evidence="1">
    <location>
        <begin position="465"/>
        <end position="484"/>
    </location>
</feature>
<organism evidence="2">
    <name type="scientific">Ostreococcus tauri</name>
    <name type="common">Marine green alga</name>
    <dbReference type="NCBI Taxonomy" id="70448"/>
    <lineage>
        <taxon>Eukaryota</taxon>
        <taxon>Viridiplantae</taxon>
        <taxon>Chlorophyta</taxon>
        <taxon>Mamiellophyceae</taxon>
        <taxon>Mamiellales</taxon>
        <taxon>Bathycoccaceae</taxon>
        <taxon>Ostreococcus</taxon>
    </lineage>
</organism>
<dbReference type="EMBL" id="KZ155838">
    <property type="protein sequence ID" value="OUS42735.1"/>
    <property type="molecule type" value="Genomic_DNA"/>
</dbReference>
<keyword evidence="1" id="KW-1133">Transmembrane helix</keyword>
<sequence>MTTERERIPLPVTGGLLDANGGTREALLEDASADLSDGIAYRGGAVERAMFALPFVTSMTMISFVLFWGARVSPFLTVLFVCGYVSYGWVKGLHSGFSALALGIPFLHAYKAADWHKLGNDATQRAPVRDRFFGGVGRAYKETGPALVGDAEHTWRSGIDGEMKRGLTAKFNDIVHICVIPTYKEPLGTLRKTVGTLAAQTCAKERLIVVLATESRDSEAPGKVAELIDEFGSGLLGLRYTKHVLAPGEAVGKSSNCAWSVRCVKREYVEKRGLAPEQIMLTVCDADTYFDPQFMDCLAYNHVQNPKPYNATYQASETFFPNIWNVPIIIRIKAVIDSVGFLGQLASPFSHPFPFAIYSQSLRTSIECGGWDVDIIPEDWHHYLKCWFKKDGDFRVVPIFMVMGNDAIEERNWNEAIKARYIQAKRHAWGAIDLSYIVMNYLEKSDRVSFWRTTKLYMHAAEHHISWTLFWFTCMLGGLCSTWANPVLETYPFGIGLRMMTVIVFIPMSFACWFIVICEFYIRLFIIHDREHFECNTAPMWWQLMSQCQWFLMPLADMMFGSFAGLEAQFHMAIKPSMKYEVSAKVAKKKALIVEDASVPDSPSMYDRGTNGSANTAFNGKL</sequence>
<dbReference type="PANTHER" id="PTHR36851">
    <property type="entry name" value="UNNAMED PRODUCT"/>
    <property type="match status" value="1"/>
</dbReference>
<feature type="transmembrane region" description="Helical" evidence="1">
    <location>
        <begin position="49"/>
        <end position="68"/>
    </location>
</feature>
<accession>A0A1Y5I6S7</accession>
<dbReference type="InterPro" id="IPR029044">
    <property type="entry name" value="Nucleotide-diphossugar_trans"/>
</dbReference>
<dbReference type="eggNOG" id="ENOG502QTTH">
    <property type="taxonomic scope" value="Eukaryota"/>
</dbReference>
<evidence type="ECO:0000313" key="2">
    <source>
        <dbReference type="EMBL" id="OUS42735.1"/>
    </source>
</evidence>
<feature type="transmembrane region" description="Helical" evidence="1">
    <location>
        <begin position="496"/>
        <end position="522"/>
    </location>
</feature>
<gene>
    <name evidence="2" type="ORF">BE221DRAFT_187459</name>
</gene>
<dbReference type="PANTHER" id="PTHR36851:SF1">
    <property type="entry name" value="GLYCO_TRANS_2-LIKE DOMAIN-CONTAINING PROTEIN"/>
    <property type="match status" value="1"/>
</dbReference>
<protein>
    <submittedName>
        <fullName evidence="2">Uncharacterized protein</fullName>
    </submittedName>
</protein>
<dbReference type="Proteomes" id="UP000195557">
    <property type="component" value="Unassembled WGS sequence"/>
</dbReference>
<dbReference type="AlphaFoldDB" id="A0A1Y5I6S7"/>
<keyword evidence="1" id="KW-0812">Transmembrane</keyword>